<dbReference type="InterPro" id="IPR036291">
    <property type="entry name" value="NAD(P)-bd_dom_sf"/>
</dbReference>
<evidence type="ECO:0000259" key="1">
    <source>
        <dbReference type="Pfam" id="PF13380"/>
    </source>
</evidence>
<organism evidence="2">
    <name type="scientific">marine sediment metagenome</name>
    <dbReference type="NCBI Taxonomy" id="412755"/>
    <lineage>
        <taxon>unclassified sequences</taxon>
        <taxon>metagenomes</taxon>
        <taxon>ecological metagenomes</taxon>
    </lineage>
</organism>
<protein>
    <recommendedName>
        <fullName evidence="1">CoA-binding domain-containing protein</fullName>
    </recommendedName>
</protein>
<reference evidence="2" key="1">
    <citation type="journal article" date="2014" name="Front. Microbiol.">
        <title>High frequency of phylogenetically diverse reductive dehalogenase-homologous genes in deep subseafloor sedimentary metagenomes.</title>
        <authorList>
            <person name="Kawai M."/>
            <person name="Futagami T."/>
            <person name="Toyoda A."/>
            <person name="Takaki Y."/>
            <person name="Nishi S."/>
            <person name="Hori S."/>
            <person name="Arai W."/>
            <person name="Tsubouchi T."/>
            <person name="Morono Y."/>
            <person name="Uchiyama I."/>
            <person name="Ito T."/>
            <person name="Fujiyama A."/>
            <person name="Inagaki F."/>
            <person name="Takami H."/>
        </authorList>
    </citation>
    <scope>NUCLEOTIDE SEQUENCE</scope>
    <source>
        <strain evidence="2">Expedition CK06-06</strain>
    </source>
</reference>
<dbReference type="AlphaFoldDB" id="X1B722"/>
<dbReference type="SUPFAM" id="SSF51735">
    <property type="entry name" value="NAD(P)-binding Rossmann-fold domains"/>
    <property type="match status" value="1"/>
</dbReference>
<sequence>NAAFFVEGFLRQGYNLENLYLVSTREDEFLGIKCYRTIDDIPIDAFDLLILSVRRDILISSISEILSKKKIKFIHIFTAGPHQHRL</sequence>
<feature type="domain" description="CoA-binding" evidence="1">
    <location>
        <begin position="18"/>
        <end position="78"/>
    </location>
</feature>
<name>X1B722_9ZZZZ</name>
<evidence type="ECO:0000313" key="2">
    <source>
        <dbReference type="EMBL" id="GAG91549.1"/>
    </source>
</evidence>
<dbReference type="Pfam" id="PF13380">
    <property type="entry name" value="CoA_binding_2"/>
    <property type="match status" value="1"/>
</dbReference>
<proteinExistence type="predicted"/>
<comment type="caution">
    <text evidence="2">The sequence shown here is derived from an EMBL/GenBank/DDBJ whole genome shotgun (WGS) entry which is preliminary data.</text>
</comment>
<dbReference type="Gene3D" id="3.40.50.720">
    <property type="entry name" value="NAD(P)-binding Rossmann-like Domain"/>
    <property type="match status" value="1"/>
</dbReference>
<accession>X1B722</accession>
<gene>
    <name evidence="2" type="ORF">S01H4_46465</name>
</gene>
<dbReference type="EMBL" id="BART01025968">
    <property type="protein sequence ID" value="GAG91549.1"/>
    <property type="molecule type" value="Genomic_DNA"/>
</dbReference>
<feature type="non-terminal residue" evidence="2">
    <location>
        <position position="1"/>
    </location>
</feature>
<dbReference type="InterPro" id="IPR003781">
    <property type="entry name" value="CoA-bd"/>
</dbReference>